<dbReference type="PANTHER" id="PTHR35191:SF1">
    <property type="entry name" value="PROPHAGE SIDE TAIL FIBER PROTEIN HOMOLOG STFQ-RELATED"/>
    <property type="match status" value="1"/>
</dbReference>
<dbReference type="KEGG" id="crx:CRECT_1341"/>
<evidence type="ECO:0000313" key="3">
    <source>
        <dbReference type="Proteomes" id="UP000502377"/>
    </source>
</evidence>
<dbReference type="PANTHER" id="PTHR35191">
    <property type="entry name" value="PROPHAGE SIDE TAIL FIBER PROTEIN HOMOLOG STFQ-RELATED"/>
    <property type="match status" value="1"/>
</dbReference>
<dbReference type="AlphaFoldDB" id="A0A6G5QMQ8"/>
<feature type="domain" description="Phage tail fibre protein N-terminal" evidence="1">
    <location>
        <begin position="2"/>
        <end position="137"/>
    </location>
</feature>
<protein>
    <submittedName>
        <fullName evidence="2">Phage tail-collar fiber protein (DUF3751 domain)</fullName>
    </submittedName>
</protein>
<dbReference type="EMBL" id="CP012543">
    <property type="protein sequence ID" value="QCD46995.1"/>
    <property type="molecule type" value="Genomic_DNA"/>
</dbReference>
<name>A0A6G5QMQ8_CAMRE</name>
<evidence type="ECO:0000313" key="2">
    <source>
        <dbReference type="EMBL" id="QCD46995.1"/>
    </source>
</evidence>
<reference evidence="2 3" key="1">
    <citation type="submission" date="2016-07" db="EMBL/GenBank/DDBJ databases">
        <title>Comparative genomics of the Campylobacter concisus group.</title>
        <authorList>
            <person name="Miller W.G."/>
            <person name="Yee E."/>
            <person name="Chapman M.H."/>
            <person name="Huynh S."/>
            <person name="Bono J.L."/>
            <person name="On S.L.W."/>
            <person name="StLeger J."/>
            <person name="Foster G."/>
            <person name="Parker C.T."/>
        </authorList>
    </citation>
    <scope>NUCLEOTIDE SEQUENCE [LARGE SCALE GENOMIC DNA]</scope>
    <source>
        <strain evidence="2 3">ATCC 33238</strain>
    </source>
</reference>
<dbReference type="RefSeq" id="WP_002944601.1">
    <property type="nucleotide sequence ID" value="NZ_CP012543.1"/>
</dbReference>
<organism evidence="2 3">
    <name type="scientific">Campylobacter rectus</name>
    <name type="common">Wolinella recta</name>
    <dbReference type="NCBI Taxonomy" id="203"/>
    <lineage>
        <taxon>Bacteria</taxon>
        <taxon>Pseudomonadati</taxon>
        <taxon>Campylobacterota</taxon>
        <taxon>Epsilonproteobacteria</taxon>
        <taxon>Campylobacterales</taxon>
        <taxon>Campylobacteraceae</taxon>
        <taxon>Campylobacter</taxon>
    </lineage>
</organism>
<dbReference type="Proteomes" id="UP000502377">
    <property type="component" value="Chromosome"/>
</dbReference>
<dbReference type="Pfam" id="PF12571">
    <property type="entry name" value="Phage_tail_fib"/>
    <property type="match status" value="1"/>
</dbReference>
<accession>A0A6G5QMQ8</accession>
<dbReference type="InterPro" id="IPR022225">
    <property type="entry name" value="Phage_tail_fibre_N"/>
</dbReference>
<proteinExistence type="predicted"/>
<evidence type="ECO:0000259" key="1">
    <source>
        <dbReference type="Pfam" id="PF12571"/>
    </source>
</evidence>
<sequence length="276" mass="30832">MSFKTLLTNKGAELIVLSKANKRPIKLTHLAVGDGEGEPSRDQTSLKNEKFRVGVSAILQDPKNANYLIVEAVIPPSEGGFYVKEAGIFTDENDLFAVASMPHTYKPNLDEGSAKELKIRFVIEVSSSEHITLTVNNDISSVSREFVVFELSKKADKIDTYTKTQCNEKFAGKYVETDKADKKDTYTKKEVDALIPQIPNQIDAYTKTKTNELLELKADKNKTYNKQEVDEMLAKKYDKSRVYNKNEIDEMLRGLGGGNSLNLTNDSAFLDALIFG</sequence>
<gene>
    <name evidence="2" type="ORF">CRECT_1341</name>
</gene>
<dbReference type="InterPro" id="IPR051934">
    <property type="entry name" value="Phage_Tail_Fiber_Structural"/>
</dbReference>